<evidence type="ECO:0000256" key="4">
    <source>
        <dbReference type="ARBA" id="ARBA00022777"/>
    </source>
</evidence>
<feature type="domain" description="Carbohydrate kinase FGGY N-terminal" evidence="7">
    <location>
        <begin position="7"/>
        <end position="247"/>
    </location>
</feature>
<dbReference type="GO" id="GO:0005524">
    <property type="term" value="F:ATP binding"/>
    <property type="evidence" value="ECO:0007669"/>
    <property type="project" value="UniProtKB-KW"/>
</dbReference>
<dbReference type="EMBL" id="LT634362">
    <property type="protein sequence ID" value="SFZ88770.1"/>
    <property type="molecule type" value="Genomic_DNA"/>
</dbReference>
<evidence type="ECO:0000256" key="6">
    <source>
        <dbReference type="ARBA" id="ARBA00023308"/>
    </source>
</evidence>
<dbReference type="SUPFAM" id="SSF53067">
    <property type="entry name" value="Actin-like ATPase domain"/>
    <property type="match status" value="2"/>
</dbReference>
<protein>
    <submittedName>
        <fullName evidence="9">Rhamnulokinase</fullName>
        <ecNumber evidence="9">2.7.1.5</ecNumber>
    </submittedName>
</protein>
<dbReference type="InterPro" id="IPR018485">
    <property type="entry name" value="FGGY_C"/>
</dbReference>
<keyword evidence="3" id="KW-0547">Nucleotide-binding</keyword>
<dbReference type="InterPro" id="IPR043129">
    <property type="entry name" value="ATPase_NBD"/>
</dbReference>
<sequence>MEVTNLIAVDLGASSGRLISGQFDGKKIKLKEQFRFSNHPVNLNGHLHWDYLKIFQEIKYGLAIAMKDLAHLTGMNVDTWGVDYGFLTQQGEVLLTPYSYRDNRTAAYQKKLAQRIDGASLFRKTANQPAKINTNLQLFADNQRYPFLTQQAARVLLMPNLISYFFSGVQESEFTIASTTGLLNTATRQWDQAVLKRLGLPRHWFAPVTVGGHISGSVLPEITTELQLNPDMKMISGVGHDTAAALLALPITPAQRQQIAFISCGTWSIVGRQTSQPVVSQAAYQAGLTNEGCFDGSNRLLQNLTGLWIIQELQREWSHQGKMIDFSSMVREAQISGTSQSYIDPNAEIFSSPGNMAERIKRFLKVTQQPLPQDRGQLIRIVIESLALSYKMIIEQLGQLTAQPIKTIHMFGGGIKNQLLVQLTADYTGKQVVTGPTEASVLGNIVSQLQILGQLTPEATPGVLDRSFTVKKISPVVTDDLEAKYAAFKQAIADWRESNGS</sequence>
<dbReference type="Pfam" id="PF02782">
    <property type="entry name" value="FGGY_C"/>
    <property type="match status" value="1"/>
</dbReference>
<accession>A0A1K2I8N9</accession>
<keyword evidence="6" id="KW-0684">Rhamnose metabolism</keyword>
<feature type="domain" description="Carbohydrate kinase FGGY C-terminal" evidence="8">
    <location>
        <begin position="261"/>
        <end position="447"/>
    </location>
</feature>
<proteinExistence type="inferred from homology"/>
<dbReference type="InterPro" id="IPR050406">
    <property type="entry name" value="FGGY_Carb_Kinase"/>
</dbReference>
<evidence type="ECO:0000259" key="7">
    <source>
        <dbReference type="Pfam" id="PF00370"/>
    </source>
</evidence>
<keyword evidence="2 9" id="KW-0808">Transferase</keyword>
<keyword evidence="4 9" id="KW-0418">Kinase</keyword>
<evidence type="ECO:0000256" key="2">
    <source>
        <dbReference type="ARBA" id="ARBA00022679"/>
    </source>
</evidence>
<dbReference type="EC" id="2.7.1.5" evidence="9"/>
<evidence type="ECO:0000259" key="8">
    <source>
        <dbReference type="Pfam" id="PF02782"/>
    </source>
</evidence>
<evidence type="ECO:0000313" key="9">
    <source>
        <dbReference type="EMBL" id="SFZ88770.1"/>
    </source>
</evidence>
<dbReference type="CDD" id="cd07771">
    <property type="entry name" value="ASKHA_NBD_FGGY_RhaB-like"/>
    <property type="match status" value="1"/>
</dbReference>
<dbReference type="PANTHER" id="PTHR43095">
    <property type="entry name" value="SUGAR KINASE"/>
    <property type="match status" value="1"/>
</dbReference>
<evidence type="ECO:0000256" key="5">
    <source>
        <dbReference type="ARBA" id="ARBA00022840"/>
    </source>
</evidence>
<name>A0A1K2I8N9_9LACO</name>
<gene>
    <name evidence="9" type="ORF">LREN565_1883</name>
</gene>
<comment type="similarity">
    <text evidence="1">Belongs to the FGGY kinase family.</text>
</comment>
<dbReference type="InterPro" id="IPR013449">
    <property type="entry name" value="Rhamnulokinase"/>
</dbReference>
<reference evidence="9" key="1">
    <citation type="submission" date="2016-11" db="EMBL/GenBank/DDBJ databases">
        <authorList>
            <person name="Jaros S."/>
            <person name="Januszkiewicz K."/>
            <person name="Wedrychowicz H."/>
        </authorList>
    </citation>
    <scope>NUCLEOTIDE SEQUENCE</scope>
    <source>
        <strain evidence="9">ACA-DC 565</strain>
    </source>
</reference>
<evidence type="ECO:0000256" key="1">
    <source>
        <dbReference type="ARBA" id="ARBA00009156"/>
    </source>
</evidence>
<dbReference type="Gene3D" id="3.30.420.40">
    <property type="match status" value="2"/>
</dbReference>
<dbReference type="AlphaFoldDB" id="A0A1K2I8N9"/>
<evidence type="ECO:0000256" key="3">
    <source>
        <dbReference type="ARBA" id="ARBA00022741"/>
    </source>
</evidence>
<dbReference type="Pfam" id="PF00370">
    <property type="entry name" value="FGGY_N"/>
    <property type="match status" value="1"/>
</dbReference>
<dbReference type="GO" id="GO:0019301">
    <property type="term" value="P:rhamnose catabolic process"/>
    <property type="evidence" value="ECO:0007669"/>
    <property type="project" value="InterPro"/>
</dbReference>
<dbReference type="GO" id="GO:0008993">
    <property type="term" value="F:rhamnulokinase activity"/>
    <property type="evidence" value="ECO:0007669"/>
    <property type="project" value="UniProtKB-EC"/>
</dbReference>
<dbReference type="InterPro" id="IPR018484">
    <property type="entry name" value="FGGY_N"/>
</dbReference>
<keyword evidence="5" id="KW-0067">ATP-binding</keyword>
<organism evidence="9">
    <name type="scientific">Loigolactobacillus rennini</name>
    <dbReference type="NCBI Taxonomy" id="238013"/>
    <lineage>
        <taxon>Bacteria</taxon>
        <taxon>Bacillati</taxon>
        <taxon>Bacillota</taxon>
        <taxon>Bacilli</taxon>
        <taxon>Lactobacillales</taxon>
        <taxon>Lactobacillaceae</taxon>
        <taxon>Loigolactobacillus</taxon>
    </lineage>
</organism>